<sequence length="184" mass="20061">MVKENAATDPKTKAGYTPLHVACHFGSISLMNFCSWQINMVRFLIEHGAPVSATTRASYTPLHQAAQQGHNNVVRYLLEHGASPNVQTSTGQTPLSIAERLGYVSVVEALKTVTETTVITETTTVTEERYKPQNPEAMNETMFSDSEDEGWISSVVIVSLNAPVVVVVVVVVERLFVDSAPNTL</sequence>
<accession>A0A3P7G3Q0</accession>
<feature type="transmembrane region" description="Helical" evidence="4">
    <location>
        <begin position="151"/>
        <end position="172"/>
    </location>
</feature>
<protein>
    <submittedName>
        <fullName evidence="5">Uncharacterized protein</fullName>
    </submittedName>
</protein>
<feature type="non-terminal residue" evidence="5">
    <location>
        <position position="184"/>
    </location>
</feature>
<keyword evidence="4" id="KW-1133">Transmembrane helix</keyword>
<evidence type="ECO:0000313" key="6">
    <source>
        <dbReference type="Proteomes" id="UP000270924"/>
    </source>
</evidence>
<dbReference type="InterPro" id="IPR051165">
    <property type="entry name" value="Multifunctional_ANK_Repeat"/>
</dbReference>
<evidence type="ECO:0000256" key="2">
    <source>
        <dbReference type="ARBA" id="ARBA00023043"/>
    </source>
</evidence>
<keyword evidence="4" id="KW-0472">Membrane</keyword>
<dbReference type="InterPro" id="IPR036770">
    <property type="entry name" value="Ankyrin_rpt-contain_sf"/>
</dbReference>
<proteinExistence type="predicted"/>
<dbReference type="SMART" id="SM00248">
    <property type="entry name" value="ANK"/>
    <property type="match status" value="2"/>
</dbReference>
<dbReference type="Gene3D" id="1.25.40.20">
    <property type="entry name" value="Ankyrin repeat-containing domain"/>
    <property type="match status" value="1"/>
</dbReference>
<dbReference type="PRINTS" id="PR01415">
    <property type="entry name" value="ANKYRIN"/>
</dbReference>
<keyword evidence="2 3" id="KW-0040">ANK repeat</keyword>
<dbReference type="OrthoDB" id="20872at2759"/>
<name>A0A3P7G3Q0_WUCBA</name>
<keyword evidence="6" id="KW-1185">Reference proteome</keyword>
<dbReference type="InterPro" id="IPR002110">
    <property type="entry name" value="Ankyrin_rpt"/>
</dbReference>
<evidence type="ECO:0000313" key="5">
    <source>
        <dbReference type="EMBL" id="VDM17378.1"/>
    </source>
</evidence>
<reference evidence="5 6" key="1">
    <citation type="submission" date="2018-11" db="EMBL/GenBank/DDBJ databases">
        <authorList>
            <consortium name="Pathogen Informatics"/>
        </authorList>
    </citation>
    <scope>NUCLEOTIDE SEQUENCE [LARGE SCALE GENOMIC DNA]</scope>
</reference>
<feature type="repeat" description="ANK" evidence="3">
    <location>
        <begin position="14"/>
        <end position="56"/>
    </location>
</feature>
<evidence type="ECO:0000256" key="3">
    <source>
        <dbReference type="PROSITE-ProRule" id="PRU00023"/>
    </source>
</evidence>
<dbReference type="PANTHER" id="PTHR24123">
    <property type="entry name" value="ANKYRIN REPEAT-CONTAINING"/>
    <property type="match status" value="1"/>
</dbReference>
<dbReference type="PANTHER" id="PTHR24123:SF141">
    <property type="entry name" value="ANKYRIN 2, ISOFORM U"/>
    <property type="match status" value="1"/>
</dbReference>
<dbReference type="AlphaFoldDB" id="A0A3P7G3Q0"/>
<feature type="repeat" description="ANK" evidence="3">
    <location>
        <begin position="57"/>
        <end position="89"/>
    </location>
</feature>
<dbReference type="EMBL" id="UYWW01010057">
    <property type="protein sequence ID" value="VDM17378.1"/>
    <property type="molecule type" value="Genomic_DNA"/>
</dbReference>
<keyword evidence="1" id="KW-0677">Repeat</keyword>
<evidence type="ECO:0000256" key="4">
    <source>
        <dbReference type="SAM" id="Phobius"/>
    </source>
</evidence>
<keyword evidence="4" id="KW-0812">Transmembrane</keyword>
<dbReference type="PROSITE" id="PS50088">
    <property type="entry name" value="ANK_REPEAT"/>
    <property type="match status" value="2"/>
</dbReference>
<dbReference type="Proteomes" id="UP000270924">
    <property type="component" value="Unassembled WGS sequence"/>
</dbReference>
<dbReference type="PROSITE" id="PS50297">
    <property type="entry name" value="ANK_REP_REGION"/>
    <property type="match status" value="2"/>
</dbReference>
<organism evidence="5 6">
    <name type="scientific">Wuchereria bancrofti</name>
    <dbReference type="NCBI Taxonomy" id="6293"/>
    <lineage>
        <taxon>Eukaryota</taxon>
        <taxon>Metazoa</taxon>
        <taxon>Ecdysozoa</taxon>
        <taxon>Nematoda</taxon>
        <taxon>Chromadorea</taxon>
        <taxon>Rhabditida</taxon>
        <taxon>Spirurina</taxon>
        <taxon>Spiruromorpha</taxon>
        <taxon>Filarioidea</taxon>
        <taxon>Onchocercidae</taxon>
        <taxon>Wuchereria</taxon>
    </lineage>
</organism>
<dbReference type="Pfam" id="PF12796">
    <property type="entry name" value="Ank_2"/>
    <property type="match status" value="1"/>
</dbReference>
<evidence type="ECO:0000256" key="1">
    <source>
        <dbReference type="ARBA" id="ARBA00022737"/>
    </source>
</evidence>
<dbReference type="SUPFAM" id="SSF48403">
    <property type="entry name" value="Ankyrin repeat"/>
    <property type="match status" value="1"/>
</dbReference>
<gene>
    <name evidence="5" type="ORF">WBA_LOCUS9715</name>
</gene>
<dbReference type="InParanoid" id="A0A3P7G3Q0"/>